<feature type="domain" description="WSC" evidence="7">
    <location>
        <begin position="70"/>
        <end position="163"/>
    </location>
</feature>
<sequence length="193" mass="20903">MGDFEWLLCFFNSTSQGLDVGQTILNRLLSSPNPSFASSAHSSYELKEIASQDYSNTTTSKSTIYRGSDNYKYHGCYNETTQIQDSAEYRALADGTHLVKAGKMTVPMCLDFCTSNGTQYKYAGLEWSRLSAKLSDDDCENPCEGNSSQICGGPLRLSVYQLSEGDASNRGAVLSVPGAILSLSIVALSLLSL</sequence>
<accession>I1RBU4</accession>
<reference evidence="8" key="1">
    <citation type="journal article" date="2007" name="Science">
        <title>The Fusarium graminearum genome reveals a link between localized polymorphism and pathogen specialization.</title>
        <authorList>
            <person name="Cuomo C.A."/>
            <person name="Gueldener U."/>
            <person name="Xu J.-R."/>
            <person name="Trail F."/>
            <person name="Turgeon B.G."/>
            <person name="Di Pietro A."/>
            <person name="Walton J.D."/>
            <person name="Ma L.-J."/>
            <person name="Baker S.E."/>
            <person name="Rep M."/>
            <person name="Adam G."/>
            <person name="Antoniw J."/>
            <person name="Baldwin T."/>
            <person name="Calvo S.E."/>
            <person name="Chang Y.-L."/>
            <person name="DeCaprio D."/>
            <person name="Gale L.R."/>
            <person name="Gnerre S."/>
            <person name="Goswami R.S."/>
            <person name="Hammond-Kosack K."/>
            <person name="Harris L.J."/>
            <person name="Hilburn K."/>
            <person name="Kennell J.C."/>
            <person name="Kroken S."/>
            <person name="Magnuson J.K."/>
            <person name="Mannhaupt G."/>
            <person name="Mauceli E.W."/>
            <person name="Mewes H.-W."/>
            <person name="Mitterbauer R."/>
            <person name="Muehlbauer G."/>
            <person name="Muensterkoetter M."/>
            <person name="Nelson D."/>
            <person name="O'Donnell K."/>
            <person name="Ouellet T."/>
            <person name="Qi W."/>
            <person name="Quesneville H."/>
            <person name="Roncero M.I.G."/>
            <person name="Seong K.-Y."/>
            <person name="Tetko I.V."/>
            <person name="Urban M."/>
            <person name="Waalwijk C."/>
            <person name="Ward T.J."/>
            <person name="Yao J."/>
            <person name="Birren B.W."/>
            <person name="Kistler H.C."/>
        </authorList>
    </citation>
    <scope>NUCLEOTIDE SEQUENCE [LARGE SCALE GENOMIC DNA]</scope>
    <source>
        <strain evidence="8">PH-1 / ATCC MYA-4620 / FGSC 9075 / NRRL 31084</strain>
    </source>
</reference>
<protein>
    <recommendedName>
        <fullName evidence="7">WSC domain-containing protein</fullName>
    </recommendedName>
</protein>
<dbReference type="HOGENOM" id="CLU_116866_2_0_1"/>
<reference evidence="8" key="3">
    <citation type="submission" date="2017-01" db="UniProtKB">
        <authorList>
            <consortium name="EnsemblFungi"/>
        </authorList>
    </citation>
    <scope>IDENTIFICATION</scope>
    <source>
        <strain evidence="8">PH-1 / ATCC MYA-4620 / FGSC 9075 / NRRL 31084</strain>
    </source>
</reference>
<keyword evidence="3" id="KW-0732">Signal</keyword>
<keyword evidence="6" id="KW-0325">Glycoprotein</keyword>
<name>I1RBU4_GIBZE</name>
<evidence type="ECO:0000256" key="4">
    <source>
        <dbReference type="ARBA" id="ARBA00022989"/>
    </source>
</evidence>
<dbReference type="OrthoDB" id="5985073at2759"/>
<dbReference type="SMART" id="SM00321">
    <property type="entry name" value="WSC"/>
    <property type="match status" value="1"/>
</dbReference>
<evidence type="ECO:0000256" key="6">
    <source>
        <dbReference type="ARBA" id="ARBA00023180"/>
    </source>
</evidence>
<evidence type="ECO:0000259" key="7">
    <source>
        <dbReference type="PROSITE" id="PS51212"/>
    </source>
</evidence>
<gene>
    <name evidence="8" type="primary">FG01034.1</name>
</gene>
<keyword evidence="4" id="KW-1133">Transmembrane helix</keyword>
<dbReference type="InterPro" id="IPR002889">
    <property type="entry name" value="WSC_carb-bd"/>
</dbReference>
<dbReference type="PANTHER" id="PTHR24269">
    <property type="entry name" value="KREMEN PROTEIN"/>
    <property type="match status" value="1"/>
</dbReference>
<evidence type="ECO:0000256" key="5">
    <source>
        <dbReference type="ARBA" id="ARBA00023136"/>
    </source>
</evidence>
<reference evidence="8" key="2">
    <citation type="journal article" date="2010" name="Nature">
        <title>Comparative genomics reveals mobile pathogenicity chromosomes in Fusarium.</title>
        <authorList>
            <person name="Ma L.J."/>
            <person name="van der Does H.C."/>
            <person name="Borkovich K.A."/>
            <person name="Coleman J.J."/>
            <person name="Daboussi M.J."/>
            <person name="Di Pietro A."/>
            <person name="Dufresne M."/>
            <person name="Freitag M."/>
            <person name="Grabherr M."/>
            <person name="Henrissat B."/>
            <person name="Houterman P.M."/>
            <person name="Kang S."/>
            <person name="Shim W.B."/>
            <person name="Woloshuk C."/>
            <person name="Xie X."/>
            <person name="Xu J.R."/>
            <person name="Antoniw J."/>
            <person name="Baker S.E."/>
            <person name="Bluhm B.H."/>
            <person name="Breakspear A."/>
            <person name="Brown D.W."/>
            <person name="Butchko R.A."/>
            <person name="Chapman S."/>
            <person name="Coulson R."/>
            <person name="Coutinho P.M."/>
            <person name="Danchin E.G."/>
            <person name="Diener A."/>
            <person name="Gale L.R."/>
            <person name="Gardiner D.M."/>
            <person name="Goff S."/>
            <person name="Hammond-Kosack K.E."/>
            <person name="Hilburn K."/>
            <person name="Hua-Van A."/>
            <person name="Jonkers W."/>
            <person name="Kazan K."/>
            <person name="Kodira C.D."/>
            <person name="Koehrsen M."/>
            <person name="Kumar L."/>
            <person name="Lee Y.H."/>
            <person name="Li L."/>
            <person name="Manners J.M."/>
            <person name="Miranda-Saavedra D."/>
            <person name="Mukherjee M."/>
            <person name="Park G."/>
            <person name="Park J."/>
            <person name="Park S.Y."/>
            <person name="Proctor R.H."/>
            <person name="Regev A."/>
            <person name="Ruiz-Roldan M.C."/>
            <person name="Sain D."/>
            <person name="Sakthikumar S."/>
            <person name="Sykes S."/>
            <person name="Schwartz D.C."/>
            <person name="Turgeon B.G."/>
            <person name="Wapinski I."/>
            <person name="Yoder O."/>
            <person name="Young S."/>
            <person name="Zeng Q."/>
            <person name="Zhou S."/>
            <person name="Galagan J."/>
            <person name="Cuomo C.A."/>
            <person name="Kistler H.C."/>
            <person name="Rep M."/>
        </authorList>
    </citation>
    <scope>GENOME REANNOTATION</scope>
    <source>
        <strain evidence="8">PH-1 / ATCC MYA-4620 / FGSC 9075 / NRRL 31084</strain>
    </source>
</reference>
<proteinExistence type="predicted"/>
<organism evidence="8">
    <name type="scientific">Gibberella zeae (strain ATCC MYA-4620 / CBS 123657 / FGSC 9075 / NRRL 31084 / PH-1)</name>
    <name type="common">Wheat head blight fungus</name>
    <name type="synonym">Fusarium graminearum</name>
    <dbReference type="NCBI Taxonomy" id="229533"/>
    <lineage>
        <taxon>Eukaryota</taxon>
        <taxon>Fungi</taxon>
        <taxon>Dikarya</taxon>
        <taxon>Ascomycota</taxon>
        <taxon>Pezizomycotina</taxon>
        <taxon>Sordariomycetes</taxon>
        <taxon>Hypocreomycetidae</taxon>
        <taxon>Hypocreales</taxon>
        <taxon>Nectriaceae</taxon>
        <taxon>Fusarium</taxon>
    </lineage>
</organism>
<dbReference type="KEGG" id="fgr:FGSG_01034"/>
<evidence type="ECO:0000256" key="3">
    <source>
        <dbReference type="ARBA" id="ARBA00022729"/>
    </source>
</evidence>
<evidence type="ECO:0000256" key="1">
    <source>
        <dbReference type="ARBA" id="ARBA00004167"/>
    </source>
</evidence>
<keyword evidence="2" id="KW-0812">Transmembrane</keyword>
<evidence type="ECO:0000313" key="8">
    <source>
        <dbReference type="EnsemblFungi" id="CEF73096"/>
    </source>
</evidence>
<dbReference type="AlphaFoldDB" id="I1RBU4"/>
<dbReference type="InterPro" id="IPR051836">
    <property type="entry name" value="Kremen_rcpt"/>
</dbReference>
<dbReference type="PANTHER" id="PTHR24269:SF16">
    <property type="entry name" value="PROTEIN SLG1"/>
    <property type="match status" value="1"/>
</dbReference>
<dbReference type="GO" id="GO:0005886">
    <property type="term" value="C:plasma membrane"/>
    <property type="evidence" value="ECO:0007669"/>
    <property type="project" value="TreeGrafter"/>
</dbReference>
<dbReference type="EMBL" id="HG970332">
    <property type="status" value="NOT_ANNOTATED_CDS"/>
    <property type="molecule type" value="Genomic_DNA"/>
</dbReference>
<dbReference type="EnsemblFungi" id="CEF73096">
    <property type="protein sequence ID" value="CEF73096"/>
    <property type="gene ID" value="FGRRES_01034"/>
</dbReference>
<dbReference type="PROSITE" id="PS51212">
    <property type="entry name" value="WSC"/>
    <property type="match status" value="1"/>
</dbReference>
<dbReference type="RefSeq" id="XP_011316788.1">
    <property type="nucleotide sequence ID" value="XM_011318486.1"/>
</dbReference>
<dbReference type="Pfam" id="PF01822">
    <property type="entry name" value="WSC"/>
    <property type="match status" value="1"/>
</dbReference>
<evidence type="ECO:0000256" key="2">
    <source>
        <dbReference type="ARBA" id="ARBA00022692"/>
    </source>
</evidence>
<comment type="subcellular location">
    <subcellularLocation>
        <location evidence="1">Membrane</location>
        <topology evidence="1">Single-pass membrane protein</topology>
    </subcellularLocation>
</comment>
<keyword evidence="5" id="KW-0472">Membrane</keyword>